<reference evidence="2" key="1">
    <citation type="submission" date="2025-08" db="UniProtKB">
        <authorList>
            <consortium name="RefSeq"/>
        </authorList>
    </citation>
    <scope>IDENTIFICATION</scope>
    <source>
        <strain evidence="2">Ishihara</strain>
        <tissue evidence="2">Whole body</tissue>
    </source>
</reference>
<gene>
    <name evidence="2" type="primary">LOC111351053</name>
</gene>
<proteinExistence type="predicted"/>
<name>A0A9J7DU57_SPOLT</name>
<protein>
    <submittedName>
        <fullName evidence="2">Uncharacterized protein LOC111351053</fullName>
    </submittedName>
</protein>
<accession>A0A9J7DU57</accession>
<evidence type="ECO:0000313" key="1">
    <source>
        <dbReference type="Proteomes" id="UP000301870"/>
    </source>
</evidence>
<dbReference type="OrthoDB" id="7414613at2759"/>
<dbReference type="GeneID" id="111351053"/>
<dbReference type="AlphaFoldDB" id="A0A9J7DU57"/>
<dbReference type="RefSeq" id="XP_022818590.1">
    <property type="nucleotide sequence ID" value="XM_022962822.1"/>
</dbReference>
<organism evidence="1 2">
    <name type="scientific">Spodoptera litura</name>
    <name type="common">Asian cotton leafworm</name>
    <dbReference type="NCBI Taxonomy" id="69820"/>
    <lineage>
        <taxon>Eukaryota</taxon>
        <taxon>Metazoa</taxon>
        <taxon>Ecdysozoa</taxon>
        <taxon>Arthropoda</taxon>
        <taxon>Hexapoda</taxon>
        <taxon>Insecta</taxon>
        <taxon>Pterygota</taxon>
        <taxon>Neoptera</taxon>
        <taxon>Endopterygota</taxon>
        <taxon>Lepidoptera</taxon>
        <taxon>Glossata</taxon>
        <taxon>Ditrysia</taxon>
        <taxon>Noctuoidea</taxon>
        <taxon>Noctuidae</taxon>
        <taxon>Amphipyrinae</taxon>
        <taxon>Spodoptera</taxon>
    </lineage>
</organism>
<dbReference type="Proteomes" id="UP000301870">
    <property type="component" value="Chromosome 12"/>
</dbReference>
<evidence type="ECO:0000313" key="2">
    <source>
        <dbReference type="RefSeq" id="XP_022818590.1"/>
    </source>
</evidence>
<keyword evidence="1" id="KW-1185">Reference proteome</keyword>
<sequence length="128" mass="15650">MEIMRQRKISQQYQDKPIVFIDKDVQSLLQPLNLMQIIWGYPKYRIVNNVITLCFDTNMVYAIRIITLLKDKVFLWNTQVKNVQNMAESEKKYYCQNLFKTYDDILKCYDIYRICYQLQRTRKDFPKI</sequence>
<dbReference type="KEGG" id="sliu:111351053"/>